<proteinExistence type="predicted"/>
<organism evidence="2 3">
    <name type="scientific">Abeliophyllum distichum</name>
    <dbReference type="NCBI Taxonomy" id="126358"/>
    <lineage>
        <taxon>Eukaryota</taxon>
        <taxon>Viridiplantae</taxon>
        <taxon>Streptophyta</taxon>
        <taxon>Embryophyta</taxon>
        <taxon>Tracheophyta</taxon>
        <taxon>Spermatophyta</taxon>
        <taxon>Magnoliopsida</taxon>
        <taxon>eudicotyledons</taxon>
        <taxon>Gunneridae</taxon>
        <taxon>Pentapetalae</taxon>
        <taxon>asterids</taxon>
        <taxon>lamiids</taxon>
        <taxon>Lamiales</taxon>
        <taxon>Oleaceae</taxon>
        <taxon>Forsythieae</taxon>
        <taxon>Abeliophyllum</taxon>
    </lineage>
</organism>
<evidence type="ECO:0000259" key="1">
    <source>
        <dbReference type="Pfam" id="PF09331"/>
    </source>
</evidence>
<dbReference type="InterPro" id="IPR015410">
    <property type="entry name" value="DUF1985"/>
</dbReference>
<reference evidence="3" key="1">
    <citation type="submission" date="2024-07" db="EMBL/GenBank/DDBJ databases">
        <title>Two chromosome-level genome assemblies of Korean endemic species Abeliophyllum distichum and Forsythia ovata (Oleaceae).</title>
        <authorList>
            <person name="Jang H."/>
        </authorList>
    </citation>
    <scope>NUCLEOTIDE SEQUENCE [LARGE SCALE GENOMIC DNA]</scope>
</reference>
<gene>
    <name evidence="2" type="ORF">Adt_06120</name>
</gene>
<name>A0ABD1V602_9LAMI</name>
<dbReference type="EMBL" id="JBFOLK010000002">
    <property type="protein sequence ID" value="KAL2532769.1"/>
    <property type="molecule type" value="Genomic_DNA"/>
</dbReference>
<evidence type="ECO:0000313" key="3">
    <source>
        <dbReference type="Proteomes" id="UP001604336"/>
    </source>
</evidence>
<evidence type="ECO:0000313" key="2">
    <source>
        <dbReference type="EMBL" id="KAL2532769.1"/>
    </source>
</evidence>
<keyword evidence="3" id="KW-1185">Reference proteome</keyword>
<protein>
    <submittedName>
        <fullName evidence="2">DUF1985 domain-containing protein</fullName>
    </submittedName>
</protein>
<accession>A0ABD1V602</accession>
<comment type="caution">
    <text evidence="2">The sequence shown here is derived from an EMBL/GenBank/DDBJ whole genome shotgun (WGS) entry which is preliminary data.</text>
</comment>
<dbReference type="Proteomes" id="UP001604336">
    <property type="component" value="Unassembled WGS sequence"/>
</dbReference>
<sequence>MWFNIGGSLVSFTTQDFCLITGLRCSGDDKRSKFDAQFCRIKNDLFGHITNISPSDMYDLLCKCSQLSDRDVISLASLFVLTSLMFTTSYKRSVEESLMVLVESKEMNTYAWGNELFGFTISSLRSDLKNKSLIIEGDGKPYIAYRLSGFLIAFQIWIYETITILEGKICSKVRYYCPRILNWTSRVHGNVSAKLNIAKTKLGLKLTQTNSGRFEFWFRVRLKN</sequence>
<dbReference type="PANTHER" id="PTHR48449">
    <property type="entry name" value="DUF1985 DOMAIN-CONTAINING PROTEIN"/>
    <property type="match status" value="1"/>
</dbReference>
<dbReference type="PANTHER" id="PTHR48449:SF1">
    <property type="entry name" value="DUF1985 DOMAIN-CONTAINING PROTEIN"/>
    <property type="match status" value="1"/>
</dbReference>
<feature type="domain" description="DUF1985" evidence="1">
    <location>
        <begin position="1"/>
        <end position="122"/>
    </location>
</feature>
<dbReference type="AlphaFoldDB" id="A0ABD1V602"/>
<dbReference type="Pfam" id="PF09331">
    <property type="entry name" value="DUF1985"/>
    <property type="match status" value="1"/>
</dbReference>